<evidence type="ECO:0000259" key="8">
    <source>
        <dbReference type="PROSITE" id="PS50850"/>
    </source>
</evidence>
<proteinExistence type="predicted"/>
<evidence type="ECO:0000256" key="4">
    <source>
        <dbReference type="ARBA" id="ARBA00022989"/>
    </source>
</evidence>
<keyword evidence="10" id="KW-1185">Reference proteome</keyword>
<feature type="transmembrane region" description="Helical" evidence="7">
    <location>
        <begin position="333"/>
        <end position="353"/>
    </location>
</feature>
<dbReference type="PANTHER" id="PTHR23504:SF15">
    <property type="entry name" value="MAJOR FACILITATOR SUPERFAMILY (MFS) PROFILE DOMAIN-CONTAINING PROTEIN"/>
    <property type="match status" value="1"/>
</dbReference>
<dbReference type="Gene3D" id="1.20.1250.20">
    <property type="entry name" value="MFS general substrate transporter like domains"/>
    <property type="match status" value="1"/>
</dbReference>
<feature type="transmembrane region" description="Helical" evidence="7">
    <location>
        <begin position="194"/>
        <end position="214"/>
    </location>
</feature>
<dbReference type="SUPFAM" id="SSF103473">
    <property type="entry name" value="MFS general substrate transporter"/>
    <property type="match status" value="1"/>
</dbReference>
<feature type="region of interest" description="Disordered" evidence="6">
    <location>
        <begin position="262"/>
        <end position="283"/>
    </location>
</feature>
<evidence type="ECO:0000313" key="9">
    <source>
        <dbReference type="EMBL" id="KAK7037841.1"/>
    </source>
</evidence>
<dbReference type="PROSITE" id="PS50850">
    <property type="entry name" value="MFS"/>
    <property type="match status" value="1"/>
</dbReference>
<evidence type="ECO:0000256" key="2">
    <source>
        <dbReference type="ARBA" id="ARBA00022448"/>
    </source>
</evidence>
<dbReference type="InterPro" id="IPR001958">
    <property type="entry name" value="Tet-R_TetA/multi-R_MdtG-like"/>
</dbReference>
<evidence type="ECO:0000256" key="3">
    <source>
        <dbReference type="ARBA" id="ARBA00022692"/>
    </source>
</evidence>
<protein>
    <recommendedName>
        <fullName evidence="8">Major facilitator superfamily (MFS) profile domain-containing protein</fullName>
    </recommendedName>
</protein>
<dbReference type="PRINTS" id="PR01035">
    <property type="entry name" value="TCRTETA"/>
</dbReference>
<sequence length="494" mass="53215">MDPENAAHGQQGTTPLPRYQLFLTLFIQSSEAITATVIYPFIAQLIRSTGITNGDETKVGYYAGIIESIFFISECLLVFQWGRAADRYGRRPILLLGPLGLALAMVGFGLSKTFWPLVVFRAAQGVFNGNIGVSKTVMAEITDTTNRADAFTMIPIMWTFGTTLGPTLGGYLAEPATTWPSVFGKVKLFIDYPFFLPCFAAGFYAFMTFVIPLFSLKETMPSKTITKSEREADDESSPLLNTISDPNEIDYGTTQHTHEITTSESSTICGSPTSPTLSAKEQPSPPAIFNPALNITLINYCLLTFTEMSYSVLIPLLYSTSPAFGGLGFSTRTIGTIMATYSFTNAFVQMFFLKNVLKKLGPRKMYIISYASLVVDFSMLMVEQMLVRSGCSRGWVWAAIVVQLSSASLINTAYSSISILIVEAATPGTLGAVNGLAQAGASGFRGLGPSVASSLFALSLNSGILGGYLVYAIMAGITLAGTACSLMLPVLKRT</sequence>
<feature type="transmembrane region" description="Helical" evidence="7">
    <location>
        <begin position="365"/>
        <end position="382"/>
    </location>
</feature>
<dbReference type="InterPro" id="IPR020846">
    <property type="entry name" value="MFS_dom"/>
</dbReference>
<dbReference type="GO" id="GO:0016020">
    <property type="term" value="C:membrane"/>
    <property type="evidence" value="ECO:0007669"/>
    <property type="project" value="UniProtKB-SubCell"/>
</dbReference>
<feature type="transmembrane region" description="Helical" evidence="7">
    <location>
        <begin position="93"/>
        <end position="111"/>
    </location>
</feature>
<dbReference type="EMBL" id="JAYKXP010000044">
    <property type="protein sequence ID" value="KAK7037841.1"/>
    <property type="molecule type" value="Genomic_DNA"/>
</dbReference>
<dbReference type="Proteomes" id="UP001383192">
    <property type="component" value="Unassembled WGS sequence"/>
</dbReference>
<keyword evidence="5 7" id="KW-0472">Membrane</keyword>
<feature type="transmembrane region" description="Helical" evidence="7">
    <location>
        <begin position="468"/>
        <end position="491"/>
    </location>
</feature>
<evidence type="ECO:0000256" key="5">
    <source>
        <dbReference type="ARBA" id="ARBA00023136"/>
    </source>
</evidence>
<dbReference type="InterPro" id="IPR036259">
    <property type="entry name" value="MFS_trans_sf"/>
</dbReference>
<gene>
    <name evidence="9" type="ORF">VNI00_010802</name>
</gene>
<feature type="transmembrane region" description="Helical" evidence="7">
    <location>
        <begin position="297"/>
        <end position="318"/>
    </location>
</feature>
<feature type="compositionally biased region" description="Polar residues" evidence="6">
    <location>
        <begin position="269"/>
        <end position="281"/>
    </location>
</feature>
<keyword evidence="4 7" id="KW-1133">Transmembrane helix</keyword>
<feature type="domain" description="Major facilitator superfamily (MFS) profile" evidence="8">
    <location>
        <begin position="20"/>
        <end position="493"/>
    </location>
</feature>
<comment type="subcellular location">
    <subcellularLocation>
        <location evidence="1">Membrane</location>
        <topology evidence="1">Multi-pass membrane protein</topology>
    </subcellularLocation>
</comment>
<reference evidence="9 10" key="1">
    <citation type="submission" date="2024-01" db="EMBL/GenBank/DDBJ databases">
        <title>A draft genome for a cacao thread blight-causing isolate of Paramarasmius palmivorus.</title>
        <authorList>
            <person name="Baruah I.K."/>
            <person name="Bukari Y."/>
            <person name="Amoako-Attah I."/>
            <person name="Meinhardt L.W."/>
            <person name="Bailey B.A."/>
            <person name="Cohen S.P."/>
        </authorList>
    </citation>
    <scope>NUCLEOTIDE SEQUENCE [LARGE SCALE GENOMIC DNA]</scope>
    <source>
        <strain evidence="9 10">GH-12</strain>
    </source>
</reference>
<dbReference type="AlphaFoldDB" id="A0AAW0CFF2"/>
<organism evidence="9 10">
    <name type="scientific">Paramarasmius palmivorus</name>
    <dbReference type="NCBI Taxonomy" id="297713"/>
    <lineage>
        <taxon>Eukaryota</taxon>
        <taxon>Fungi</taxon>
        <taxon>Dikarya</taxon>
        <taxon>Basidiomycota</taxon>
        <taxon>Agaricomycotina</taxon>
        <taxon>Agaricomycetes</taxon>
        <taxon>Agaricomycetidae</taxon>
        <taxon>Agaricales</taxon>
        <taxon>Marasmiineae</taxon>
        <taxon>Marasmiaceae</taxon>
        <taxon>Paramarasmius</taxon>
    </lineage>
</organism>
<dbReference type="InterPro" id="IPR011701">
    <property type="entry name" value="MFS"/>
</dbReference>
<keyword evidence="2" id="KW-0813">Transport</keyword>
<evidence type="ECO:0000256" key="1">
    <source>
        <dbReference type="ARBA" id="ARBA00004141"/>
    </source>
</evidence>
<feature type="transmembrane region" description="Helical" evidence="7">
    <location>
        <begin position="21"/>
        <end position="42"/>
    </location>
</feature>
<evidence type="ECO:0000256" key="6">
    <source>
        <dbReference type="SAM" id="MobiDB-lite"/>
    </source>
</evidence>
<evidence type="ECO:0000256" key="7">
    <source>
        <dbReference type="SAM" id="Phobius"/>
    </source>
</evidence>
<evidence type="ECO:0000313" key="10">
    <source>
        <dbReference type="Proteomes" id="UP001383192"/>
    </source>
</evidence>
<feature type="transmembrane region" description="Helical" evidence="7">
    <location>
        <begin position="62"/>
        <end position="81"/>
    </location>
</feature>
<name>A0AAW0CFF2_9AGAR</name>
<dbReference type="Pfam" id="PF07690">
    <property type="entry name" value="MFS_1"/>
    <property type="match status" value="1"/>
</dbReference>
<comment type="caution">
    <text evidence="9">The sequence shown here is derived from an EMBL/GenBank/DDBJ whole genome shotgun (WGS) entry which is preliminary data.</text>
</comment>
<accession>A0AAW0CFF2</accession>
<keyword evidence="3 7" id="KW-0812">Transmembrane</keyword>
<dbReference type="GO" id="GO:0022857">
    <property type="term" value="F:transmembrane transporter activity"/>
    <property type="evidence" value="ECO:0007669"/>
    <property type="project" value="InterPro"/>
</dbReference>
<dbReference type="CDD" id="cd17330">
    <property type="entry name" value="MFS_SLC46_TetA_like"/>
    <property type="match status" value="1"/>
</dbReference>
<dbReference type="PANTHER" id="PTHR23504">
    <property type="entry name" value="MAJOR FACILITATOR SUPERFAMILY DOMAIN-CONTAINING PROTEIN 10"/>
    <property type="match status" value="1"/>
</dbReference>